<evidence type="ECO:0000313" key="1">
    <source>
        <dbReference type="EMBL" id="KAJ9104814.1"/>
    </source>
</evidence>
<accession>A0ACC2VZC2</accession>
<sequence>MAMDTQIYSATYSNVPVFEFVTSEGPIMRRKLDSWINATHILKIARFPKAKRTRILEKDVQTGIHEKVQGGYGKYQGTYVPLNLGAEIAQSFGVYDVLKPIFEFEYVEGKSDTPPPAPKHSHASASNVARRQLSTGLVPAAKATKTASTEPKRRGRPKRLAPEVDLYPRQHPLLKRTSRRSEPIAPVSRQDTEQDEIQAMSGGLNVKEEDLEVESTDDSDEDNNEGDNEDIDQEEDALMSGRDLGFATPRASFDRHYDRPQRSFNGMAGMNSTNSDPYSLLQYHHMATLASRNDLVHDEYFNSLLNYFLEDKVRSEQIPPKLSSPPQPLSSINITRGIDNDGNTIFHWACSMANTTAIHFLLSTFSSYLTANVKNSHGETPLMFAVKFSNAYQWKNFPALLEILFDSILLVDSSGMTVLHHIVKASLETNDDGKKERFAKYYLESLIERLIQYEKEGLPPEHKSKSKTTSLNSNRRAVIYKFINHQDVNGNTAFHIAAYHLRKKLIKVLIAYHSYIDFSLKNLVSYSVEDYLATFNYVLRLDSDSKKIGVDGLGVHDIAFAGSTMSFDTQSHMTKMAIKAQNNASNLIAERLSQLSYSMEKELIDQDAQLRSYFLAVGHSGKRRVESQREILQYFKLEYLVDENEANPNPTRDELIQDEIHRLHNDLCFQVLQQKNELETGFLKLKKLEHLVQNKRIEERSKEIEEEGKVVARNTTPIQQAIQLQKLIQKRQQLLDKLYEERRAVPMTISMDDVKENMDQTNTNGDDEGIISTFPQEDKLYKYCKLISLCCGMSMKEVESSIDLIELSLSKPNS</sequence>
<proteinExistence type="predicted"/>
<dbReference type="Proteomes" id="UP001241377">
    <property type="component" value="Unassembled WGS sequence"/>
</dbReference>
<reference evidence="1" key="1">
    <citation type="submission" date="2023-04" db="EMBL/GenBank/DDBJ databases">
        <title>Draft Genome sequencing of Naganishia species isolated from polar environments using Oxford Nanopore Technology.</title>
        <authorList>
            <person name="Leo P."/>
            <person name="Venkateswaran K."/>
        </authorList>
    </citation>
    <scope>NUCLEOTIDE SEQUENCE</scope>
    <source>
        <strain evidence="1">MNA-CCFEE 5261</strain>
    </source>
</reference>
<comment type="caution">
    <text evidence="1">The sequence shown here is derived from an EMBL/GenBank/DDBJ whole genome shotgun (WGS) entry which is preliminary data.</text>
</comment>
<organism evidence="1 2">
    <name type="scientific">Naganishia cerealis</name>
    <dbReference type="NCBI Taxonomy" id="610337"/>
    <lineage>
        <taxon>Eukaryota</taxon>
        <taxon>Fungi</taxon>
        <taxon>Dikarya</taxon>
        <taxon>Basidiomycota</taxon>
        <taxon>Agaricomycotina</taxon>
        <taxon>Tremellomycetes</taxon>
        <taxon>Filobasidiales</taxon>
        <taxon>Filobasidiaceae</taxon>
        <taxon>Naganishia</taxon>
    </lineage>
</organism>
<protein>
    <submittedName>
        <fullName evidence="1">Uncharacterized protein</fullName>
    </submittedName>
</protein>
<evidence type="ECO:0000313" key="2">
    <source>
        <dbReference type="Proteomes" id="UP001241377"/>
    </source>
</evidence>
<keyword evidence="2" id="KW-1185">Reference proteome</keyword>
<gene>
    <name evidence="1" type="ORF">QFC19_003772</name>
</gene>
<name>A0ACC2VZC2_9TREE</name>
<dbReference type="EMBL" id="JASBWR010000038">
    <property type="protein sequence ID" value="KAJ9104814.1"/>
    <property type="molecule type" value="Genomic_DNA"/>
</dbReference>